<accession>A0A518G4M1</accession>
<dbReference type="InterPro" id="IPR050065">
    <property type="entry name" value="GlmU-like"/>
</dbReference>
<keyword evidence="2 4" id="KW-0548">Nucleotidyltransferase</keyword>
<dbReference type="KEGG" id="ahel:Q31a_17880"/>
<evidence type="ECO:0000256" key="1">
    <source>
        <dbReference type="ARBA" id="ARBA00022679"/>
    </source>
</evidence>
<feature type="domain" description="MobA-like NTP transferase" evidence="3">
    <location>
        <begin position="7"/>
        <end position="139"/>
    </location>
</feature>
<dbReference type="AlphaFoldDB" id="A0A518G4M1"/>
<protein>
    <submittedName>
        <fullName evidence="4">2-C-methyl-D-erythritol 4-phosphate cytidylyltransferase</fullName>
    </submittedName>
</protein>
<dbReference type="EMBL" id="CP036298">
    <property type="protein sequence ID" value="QDV23489.1"/>
    <property type="molecule type" value="Genomic_DNA"/>
</dbReference>
<dbReference type="PANTHER" id="PTHR43584:SF8">
    <property type="entry name" value="N-ACETYLMURAMATE ALPHA-1-PHOSPHATE URIDYLYLTRANSFERASE"/>
    <property type="match status" value="1"/>
</dbReference>
<dbReference type="RefSeq" id="WP_261342707.1">
    <property type="nucleotide sequence ID" value="NZ_CP036298.1"/>
</dbReference>
<reference evidence="4 5" key="1">
    <citation type="submission" date="2019-02" db="EMBL/GenBank/DDBJ databases">
        <title>Deep-cultivation of Planctomycetes and their phenomic and genomic characterization uncovers novel biology.</title>
        <authorList>
            <person name="Wiegand S."/>
            <person name="Jogler M."/>
            <person name="Boedeker C."/>
            <person name="Pinto D."/>
            <person name="Vollmers J."/>
            <person name="Rivas-Marin E."/>
            <person name="Kohn T."/>
            <person name="Peeters S.H."/>
            <person name="Heuer A."/>
            <person name="Rast P."/>
            <person name="Oberbeckmann S."/>
            <person name="Bunk B."/>
            <person name="Jeske O."/>
            <person name="Meyerdierks A."/>
            <person name="Storesund J.E."/>
            <person name="Kallscheuer N."/>
            <person name="Luecker S."/>
            <person name="Lage O.M."/>
            <person name="Pohl T."/>
            <person name="Merkel B.J."/>
            <person name="Hornburger P."/>
            <person name="Mueller R.-W."/>
            <person name="Bruemmer F."/>
            <person name="Labrenz M."/>
            <person name="Spormann A.M."/>
            <person name="Op den Camp H."/>
            <person name="Overmann J."/>
            <person name="Amann R."/>
            <person name="Jetten M.S.M."/>
            <person name="Mascher T."/>
            <person name="Medema M.H."/>
            <person name="Devos D.P."/>
            <person name="Kaster A.-K."/>
            <person name="Ovreas L."/>
            <person name="Rohde M."/>
            <person name="Galperin M.Y."/>
            <person name="Jogler C."/>
        </authorList>
    </citation>
    <scope>NUCLEOTIDE SEQUENCE [LARGE SCALE GENOMIC DNA]</scope>
    <source>
        <strain evidence="4 5">Q31a</strain>
    </source>
</reference>
<dbReference type="InterPro" id="IPR025877">
    <property type="entry name" value="MobA-like_NTP_Trfase"/>
</dbReference>
<keyword evidence="1 4" id="KW-0808">Transferase</keyword>
<name>A0A518G4M1_9BACT</name>
<evidence type="ECO:0000256" key="2">
    <source>
        <dbReference type="ARBA" id="ARBA00022695"/>
    </source>
</evidence>
<dbReference type="Proteomes" id="UP000318017">
    <property type="component" value="Chromosome"/>
</dbReference>
<dbReference type="Pfam" id="PF12804">
    <property type="entry name" value="NTP_transf_3"/>
    <property type="match status" value="1"/>
</dbReference>
<evidence type="ECO:0000259" key="3">
    <source>
        <dbReference type="Pfam" id="PF12804"/>
    </source>
</evidence>
<evidence type="ECO:0000313" key="5">
    <source>
        <dbReference type="Proteomes" id="UP000318017"/>
    </source>
</evidence>
<dbReference type="SUPFAM" id="SSF53448">
    <property type="entry name" value="Nucleotide-diphospho-sugar transferases"/>
    <property type="match status" value="1"/>
</dbReference>
<proteinExistence type="predicted"/>
<dbReference type="GO" id="GO:0016779">
    <property type="term" value="F:nucleotidyltransferase activity"/>
    <property type="evidence" value="ECO:0007669"/>
    <property type="project" value="UniProtKB-KW"/>
</dbReference>
<dbReference type="InterPro" id="IPR029044">
    <property type="entry name" value="Nucleotide-diphossugar_trans"/>
</dbReference>
<keyword evidence="5" id="KW-1185">Reference proteome</keyword>
<sequence length="225" mass="24721">MNEATVVINSAGCGSRLKMQIPKSLVEISGRPILEWQLRELCPSAPRVRIVVGYMGDQVATLARRLRPSIEVIVNEEWKTTKTAASLSLGMKGVRGRCVSLDGDLLVHPADFSQVLTADQDVIGIADVSTSHPVFAVVNDQNACTEMSYTKTSQYEWTGLVNFLPSSVAPGQGNVFEMIEDLLPTQTAKIRCCEVDTPADFLYANRIWPDYAQTMESTYVARYAG</sequence>
<evidence type="ECO:0000313" key="4">
    <source>
        <dbReference type="EMBL" id="QDV23489.1"/>
    </source>
</evidence>
<organism evidence="4 5">
    <name type="scientific">Aureliella helgolandensis</name>
    <dbReference type="NCBI Taxonomy" id="2527968"/>
    <lineage>
        <taxon>Bacteria</taxon>
        <taxon>Pseudomonadati</taxon>
        <taxon>Planctomycetota</taxon>
        <taxon>Planctomycetia</taxon>
        <taxon>Pirellulales</taxon>
        <taxon>Pirellulaceae</taxon>
        <taxon>Aureliella</taxon>
    </lineage>
</organism>
<dbReference type="Gene3D" id="3.90.550.10">
    <property type="entry name" value="Spore Coat Polysaccharide Biosynthesis Protein SpsA, Chain A"/>
    <property type="match status" value="1"/>
</dbReference>
<dbReference type="PANTHER" id="PTHR43584">
    <property type="entry name" value="NUCLEOTIDYL TRANSFERASE"/>
    <property type="match status" value="1"/>
</dbReference>
<gene>
    <name evidence="4" type="ORF">Q31a_17880</name>
</gene>